<gene>
    <name evidence="2" type="ORF">MICPUCDRAFT_57721</name>
</gene>
<dbReference type="KEGG" id="mpp:MICPUCDRAFT_57721"/>
<feature type="compositionally biased region" description="Gly residues" evidence="1">
    <location>
        <begin position="87"/>
        <end position="100"/>
    </location>
</feature>
<organism evidence="3">
    <name type="scientific">Micromonas pusilla (strain CCMP1545)</name>
    <name type="common">Picoplanktonic green alga</name>
    <dbReference type="NCBI Taxonomy" id="564608"/>
    <lineage>
        <taxon>Eukaryota</taxon>
        <taxon>Viridiplantae</taxon>
        <taxon>Chlorophyta</taxon>
        <taxon>Mamiellophyceae</taxon>
        <taxon>Mamiellales</taxon>
        <taxon>Mamiellaceae</taxon>
        <taxon>Micromonas</taxon>
    </lineage>
</organism>
<feature type="region of interest" description="Disordered" evidence="1">
    <location>
        <begin position="1"/>
        <end position="51"/>
    </location>
</feature>
<dbReference type="AlphaFoldDB" id="C1MSK0"/>
<protein>
    <submittedName>
        <fullName evidence="2">Predicted protein</fullName>
    </submittedName>
</protein>
<dbReference type="EMBL" id="GG663739">
    <property type="protein sequence ID" value="EEH56791.1"/>
    <property type="molecule type" value="Genomic_DNA"/>
</dbReference>
<sequence>MTLSSELAPLKEEASGGGGGGDDAAGSDDALDGGGDRVGALGRPPRPLDHAMTVDSMGLSAMAASLPNGNGLVGSWGRERGKSPLGDDGGGGGGGGGGGVVARVSRDAKTLSGNPIMGFNIDPNARDLMKKKVDYSRRASIDVHPGSGA</sequence>
<dbReference type="Proteomes" id="UP000001876">
    <property type="component" value="Unassembled WGS sequence"/>
</dbReference>
<evidence type="ECO:0000313" key="3">
    <source>
        <dbReference type="Proteomes" id="UP000001876"/>
    </source>
</evidence>
<accession>C1MSK0</accession>
<proteinExistence type="predicted"/>
<name>C1MSK0_MICPC</name>
<dbReference type="GeneID" id="9683806"/>
<reference evidence="2 3" key="1">
    <citation type="journal article" date="2009" name="Science">
        <title>Green evolution and dynamic adaptations revealed by genomes of the marine picoeukaryotes Micromonas.</title>
        <authorList>
            <person name="Worden A.Z."/>
            <person name="Lee J.H."/>
            <person name="Mock T."/>
            <person name="Rouze P."/>
            <person name="Simmons M.P."/>
            <person name="Aerts A.L."/>
            <person name="Allen A.E."/>
            <person name="Cuvelier M.L."/>
            <person name="Derelle E."/>
            <person name="Everett M.V."/>
            <person name="Foulon E."/>
            <person name="Grimwood J."/>
            <person name="Gundlach H."/>
            <person name="Henrissat B."/>
            <person name="Napoli C."/>
            <person name="McDonald S.M."/>
            <person name="Parker M.S."/>
            <person name="Rombauts S."/>
            <person name="Salamov A."/>
            <person name="Von Dassow P."/>
            <person name="Badger J.H."/>
            <person name="Coutinho P.M."/>
            <person name="Demir E."/>
            <person name="Dubchak I."/>
            <person name="Gentemann C."/>
            <person name="Eikrem W."/>
            <person name="Gready J.E."/>
            <person name="John U."/>
            <person name="Lanier W."/>
            <person name="Lindquist E.A."/>
            <person name="Lucas S."/>
            <person name="Mayer K.F."/>
            <person name="Moreau H."/>
            <person name="Not F."/>
            <person name="Otillar R."/>
            <person name="Panaud O."/>
            <person name="Pangilinan J."/>
            <person name="Paulsen I."/>
            <person name="Piegu B."/>
            <person name="Poliakov A."/>
            <person name="Robbens S."/>
            <person name="Schmutz J."/>
            <person name="Toulza E."/>
            <person name="Wyss T."/>
            <person name="Zelensky A."/>
            <person name="Zhou K."/>
            <person name="Armbrust E.V."/>
            <person name="Bhattacharya D."/>
            <person name="Goodenough U.W."/>
            <person name="Van de Peer Y."/>
            <person name="Grigoriev I.V."/>
        </authorList>
    </citation>
    <scope>NUCLEOTIDE SEQUENCE [LARGE SCALE GENOMIC DNA]</scope>
    <source>
        <strain evidence="2 3">CCMP1545</strain>
    </source>
</reference>
<evidence type="ECO:0000256" key="1">
    <source>
        <dbReference type="SAM" id="MobiDB-lite"/>
    </source>
</evidence>
<evidence type="ECO:0000313" key="2">
    <source>
        <dbReference type="EMBL" id="EEH56791.1"/>
    </source>
</evidence>
<dbReference type="RefSeq" id="XP_003058336.1">
    <property type="nucleotide sequence ID" value="XM_003058290.1"/>
</dbReference>
<feature type="region of interest" description="Disordered" evidence="1">
    <location>
        <begin position="68"/>
        <end position="102"/>
    </location>
</feature>
<keyword evidence="3" id="KW-1185">Reference proteome</keyword>